<evidence type="ECO:0000256" key="7">
    <source>
        <dbReference type="PROSITE-ProRule" id="PRU01373"/>
    </source>
</evidence>
<feature type="domain" description="L,D-TPase catalytic" evidence="9">
    <location>
        <begin position="134"/>
        <end position="257"/>
    </location>
</feature>
<evidence type="ECO:0000259" key="9">
    <source>
        <dbReference type="PROSITE" id="PS52029"/>
    </source>
</evidence>
<organism evidence="10 11">
    <name type="scientific">Clostridium aciditolerans</name>
    <dbReference type="NCBI Taxonomy" id="339861"/>
    <lineage>
        <taxon>Bacteria</taxon>
        <taxon>Bacillati</taxon>
        <taxon>Bacillota</taxon>
        <taxon>Clostridia</taxon>
        <taxon>Eubacteriales</taxon>
        <taxon>Clostridiaceae</taxon>
        <taxon>Clostridium</taxon>
    </lineage>
</organism>
<feature type="active site" description="Nucleophile" evidence="7">
    <location>
        <position position="233"/>
    </location>
</feature>
<dbReference type="GO" id="GO:0008360">
    <property type="term" value="P:regulation of cell shape"/>
    <property type="evidence" value="ECO:0007669"/>
    <property type="project" value="UniProtKB-UniRule"/>
</dbReference>
<evidence type="ECO:0000256" key="4">
    <source>
        <dbReference type="ARBA" id="ARBA00022960"/>
    </source>
</evidence>
<dbReference type="Pfam" id="PF03734">
    <property type="entry name" value="YkuD"/>
    <property type="match status" value="1"/>
</dbReference>
<dbReference type="Proteomes" id="UP000622687">
    <property type="component" value="Unassembled WGS sequence"/>
</dbReference>
<keyword evidence="3" id="KW-0808">Transferase</keyword>
<dbReference type="GO" id="GO:0071555">
    <property type="term" value="P:cell wall organization"/>
    <property type="evidence" value="ECO:0007669"/>
    <property type="project" value="UniProtKB-UniRule"/>
</dbReference>
<comment type="caution">
    <text evidence="10">The sequence shown here is derived from an EMBL/GenBank/DDBJ whole genome shotgun (WGS) entry which is preliminary data.</text>
</comment>
<dbReference type="SUPFAM" id="SSF141523">
    <property type="entry name" value="L,D-transpeptidase catalytic domain-like"/>
    <property type="match status" value="1"/>
</dbReference>
<keyword evidence="5 7" id="KW-0573">Peptidoglycan synthesis</keyword>
<keyword evidence="4 7" id="KW-0133">Cell shape</keyword>
<dbReference type="InterPro" id="IPR001452">
    <property type="entry name" value="SH3_domain"/>
</dbReference>
<reference evidence="10" key="1">
    <citation type="submission" date="2020-12" db="EMBL/GenBank/DDBJ databases">
        <title>Clostridium thailandense sp. nov., a novel acetogenic bacterium isolated from peat land soil in Thailand.</title>
        <authorList>
            <person name="Chaikitkaew S."/>
            <person name="Birkeland N.K."/>
        </authorList>
    </citation>
    <scope>NUCLEOTIDE SEQUENCE</scope>
    <source>
        <strain evidence="10">DSM 17425</strain>
    </source>
</reference>
<evidence type="ECO:0000256" key="2">
    <source>
        <dbReference type="ARBA" id="ARBA00022443"/>
    </source>
</evidence>
<dbReference type="AlphaFoldDB" id="A0A934M3M8"/>
<dbReference type="RefSeq" id="WP_211145084.1">
    <property type="nucleotide sequence ID" value="NZ_JAEEGB010000053.1"/>
</dbReference>
<name>A0A934M3M8_9CLOT</name>
<sequence>MKKTVIYSIILTCIFIFAPAFMVQLDENTQQTINNDDINKDNNDKKIDIKDISIFSSRTCFKKTYYINKEKVNVYEDSSGKDKIVFTLPKDDVVVAYKENNGYLYCEENKDGKKGWIKKNSDNLKGEIYKKTEYTLDVNLTNQNISVIKKDKLLKRIQCSTGILGDQETETPLGIFNVQCKGEYFYSNKYQEGARYYIKFFSNYLIHSIPVDKKGNIIEDEKKKIGFPASHGCIRISIHDAEWIYNNIPEGSSVIIHY</sequence>
<gene>
    <name evidence="10" type="ORF">I6U51_24085</name>
</gene>
<feature type="signal peptide" evidence="8">
    <location>
        <begin position="1"/>
        <end position="22"/>
    </location>
</feature>
<dbReference type="Gene3D" id="2.30.30.40">
    <property type="entry name" value="SH3 Domains"/>
    <property type="match status" value="1"/>
</dbReference>
<dbReference type="InterPro" id="IPR005490">
    <property type="entry name" value="LD_TPept_cat_dom"/>
</dbReference>
<dbReference type="EMBL" id="JAEEGB010000053">
    <property type="protein sequence ID" value="MBI6875744.1"/>
    <property type="molecule type" value="Genomic_DNA"/>
</dbReference>
<evidence type="ECO:0000256" key="3">
    <source>
        <dbReference type="ARBA" id="ARBA00022679"/>
    </source>
</evidence>
<evidence type="ECO:0000256" key="6">
    <source>
        <dbReference type="ARBA" id="ARBA00023316"/>
    </source>
</evidence>
<dbReference type="InterPro" id="IPR038063">
    <property type="entry name" value="Transpep_catalytic_dom"/>
</dbReference>
<evidence type="ECO:0000313" key="10">
    <source>
        <dbReference type="EMBL" id="MBI6875744.1"/>
    </source>
</evidence>
<protein>
    <submittedName>
        <fullName evidence="10">L,D-transpeptidase family protein</fullName>
    </submittedName>
</protein>
<dbReference type="GO" id="GO:0071972">
    <property type="term" value="F:peptidoglycan L,D-transpeptidase activity"/>
    <property type="evidence" value="ECO:0007669"/>
    <property type="project" value="TreeGrafter"/>
</dbReference>
<feature type="chain" id="PRO_5039105701" evidence="8">
    <location>
        <begin position="23"/>
        <end position="258"/>
    </location>
</feature>
<dbReference type="PANTHER" id="PTHR30582:SF2">
    <property type="entry name" value="L,D-TRANSPEPTIDASE YCIB-RELATED"/>
    <property type="match status" value="1"/>
</dbReference>
<dbReference type="InterPro" id="IPR050979">
    <property type="entry name" value="LD-transpeptidase"/>
</dbReference>
<dbReference type="GO" id="GO:0005576">
    <property type="term" value="C:extracellular region"/>
    <property type="evidence" value="ECO:0007669"/>
    <property type="project" value="TreeGrafter"/>
</dbReference>
<comment type="pathway">
    <text evidence="1 7">Cell wall biogenesis; peptidoglycan biosynthesis.</text>
</comment>
<keyword evidence="6 7" id="KW-0961">Cell wall biogenesis/degradation</keyword>
<keyword evidence="11" id="KW-1185">Reference proteome</keyword>
<dbReference type="PANTHER" id="PTHR30582">
    <property type="entry name" value="L,D-TRANSPEPTIDASE"/>
    <property type="match status" value="1"/>
</dbReference>
<evidence type="ECO:0000256" key="8">
    <source>
        <dbReference type="SAM" id="SignalP"/>
    </source>
</evidence>
<dbReference type="Gene3D" id="2.40.440.10">
    <property type="entry name" value="L,D-transpeptidase catalytic domain-like"/>
    <property type="match status" value="1"/>
</dbReference>
<accession>A0A934M3M8</accession>
<evidence type="ECO:0000313" key="11">
    <source>
        <dbReference type="Proteomes" id="UP000622687"/>
    </source>
</evidence>
<keyword evidence="8" id="KW-0732">Signal</keyword>
<dbReference type="GO" id="GO:0016740">
    <property type="term" value="F:transferase activity"/>
    <property type="evidence" value="ECO:0007669"/>
    <property type="project" value="UniProtKB-KW"/>
</dbReference>
<dbReference type="GO" id="GO:0018104">
    <property type="term" value="P:peptidoglycan-protein cross-linking"/>
    <property type="evidence" value="ECO:0007669"/>
    <property type="project" value="TreeGrafter"/>
</dbReference>
<keyword evidence="2" id="KW-0728">SH3 domain</keyword>
<feature type="active site" description="Proton donor/acceptor" evidence="7">
    <location>
        <position position="207"/>
    </location>
</feature>
<proteinExistence type="predicted"/>
<evidence type="ECO:0000256" key="5">
    <source>
        <dbReference type="ARBA" id="ARBA00022984"/>
    </source>
</evidence>
<dbReference type="Pfam" id="PF07653">
    <property type="entry name" value="SH3_2"/>
    <property type="match status" value="1"/>
</dbReference>
<evidence type="ECO:0000256" key="1">
    <source>
        <dbReference type="ARBA" id="ARBA00004752"/>
    </source>
</evidence>
<dbReference type="PROSITE" id="PS52029">
    <property type="entry name" value="LD_TPASE"/>
    <property type="match status" value="1"/>
</dbReference>
<dbReference type="CDD" id="cd16913">
    <property type="entry name" value="YkuD_like"/>
    <property type="match status" value="1"/>
</dbReference>